<accession>A0A0P1BIN3</accession>
<sequence>MSSRRALPCLQPVTAHTPKANEGSMSKNFVVTVLCLLASSAQLTKVESRGCCTQAALPRFKLPFDGSLPVSSFVRQRPSLEAQQWQITEPDTFDTSGGHETLLPPPTSKEQAKASDEKEKKEKVKQLPSFYHEDVDHQGEKLLELQRDPAGTEEH</sequence>
<proteinExistence type="predicted"/>
<dbReference type="Proteomes" id="UP000054845">
    <property type="component" value="Unassembled WGS sequence"/>
</dbReference>
<dbReference type="EMBL" id="CCYA01000273">
    <property type="protein sequence ID" value="CEH15943.1"/>
    <property type="molecule type" value="Genomic_DNA"/>
</dbReference>
<keyword evidence="3" id="KW-1185">Reference proteome</keyword>
<evidence type="ECO:0000256" key="1">
    <source>
        <dbReference type="SAM" id="MobiDB-lite"/>
    </source>
</evidence>
<organism evidence="2 3">
    <name type="scientific">Ceraceosorus bombacis</name>
    <dbReference type="NCBI Taxonomy" id="401625"/>
    <lineage>
        <taxon>Eukaryota</taxon>
        <taxon>Fungi</taxon>
        <taxon>Dikarya</taxon>
        <taxon>Basidiomycota</taxon>
        <taxon>Ustilaginomycotina</taxon>
        <taxon>Exobasidiomycetes</taxon>
        <taxon>Ceraceosorales</taxon>
        <taxon>Ceraceosoraceae</taxon>
        <taxon>Ceraceosorus</taxon>
    </lineage>
</organism>
<feature type="region of interest" description="Disordered" evidence="1">
    <location>
        <begin position="80"/>
        <end position="155"/>
    </location>
</feature>
<dbReference type="OrthoDB" id="10316096at2759"/>
<feature type="compositionally biased region" description="Basic and acidic residues" evidence="1">
    <location>
        <begin position="110"/>
        <end position="155"/>
    </location>
</feature>
<name>A0A0P1BIN3_9BASI</name>
<dbReference type="AlphaFoldDB" id="A0A0P1BIN3"/>
<evidence type="ECO:0000313" key="2">
    <source>
        <dbReference type="EMBL" id="CEH15943.1"/>
    </source>
</evidence>
<evidence type="ECO:0000313" key="3">
    <source>
        <dbReference type="Proteomes" id="UP000054845"/>
    </source>
</evidence>
<reference evidence="2 3" key="1">
    <citation type="submission" date="2014-09" db="EMBL/GenBank/DDBJ databases">
        <authorList>
            <person name="Magalhaes I.L.F."/>
            <person name="Oliveira U."/>
            <person name="Santos F.R."/>
            <person name="Vidigal T.H.D.A."/>
            <person name="Brescovit A.D."/>
            <person name="Santos A.J."/>
        </authorList>
    </citation>
    <scope>NUCLEOTIDE SEQUENCE [LARGE SCALE GENOMIC DNA]</scope>
</reference>
<feature type="compositionally biased region" description="Polar residues" evidence="1">
    <location>
        <begin position="81"/>
        <end position="95"/>
    </location>
</feature>
<protein>
    <submittedName>
        <fullName evidence="2">Uncharacterized protein</fullName>
    </submittedName>
</protein>